<evidence type="ECO:0000313" key="11">
    <source>
        <dbReference type="Proteomes" id="UP000178272"/>
    </source>
</evidence>
<dbReference type="InterPro" id="IPR050297">
    <property type="entry name" value="LipidA_mod_glycosyltrf_83"/>
</dbReference>
<feature type="transmembrane region" description="Helical" evidence="8">
    <location>
        <begin position="205"/>
        <end position="221"/>
    </location>
</feature>
<dbReference type="GO" id="GO:0016763">
    <property type="term" value="F:pentosyltransferase activity"/>
    <property type="evidence" value="ECO:0007669"/>
    <property type="project" value="TreeGrafter"/>
</dbReference>
<reference evidence="10 11" key="1">
    <citation type="journal article" date="2016" name="Nat. Commun.">
        <title>Thousands of microbial genomes shed light on interconnected biogeochemical processes in an aquifer system.</title>
        <authorList>
            <person name="Anantharaman K."/>
            <person name="Brown C.T."/>
            <person name="Hug L.A."/>
            <person name="Sharon I."/>
            <person name="Castelle C.J."/>
            <person name="Probst A.J."/>
            <person name="Thomas B.C."/>
            <person name="Singh A."/>
            <person name="Wilkins M.J."/>
            <person name="Karaoz U."/>
            <person name="Brodie E.L."/>
            <person name="Williams K.H."/>
            <person name="Hubbard S.S."/>
            <person name="Banfield J.F."/>
        </authorList>
    </citation>
    <scope>NUCLEOTIDE SEQUENCE [LARGE SCALE GENOMIC DNA]</scope>
</reference>
<feature type="transmembrane region" description="Helical" evidence="8">
    <location>
        <begin position="150"/>
        <end position="169"/>
    </location>
</feature>
<feature type="transmembrane region" description="Helical" evidence="8">
    <location>
        <begin position="227"/>
        <end position="260"/>
    </location>
</feature>
<dbReference type="EMBL" id="MHCA01000004">
    <property type="protein sequence ID" value="OGY12943.1"/>
    <property type="molecule type" value="Genomic_DNA"/>
</dbReference>
<feature type="domain" description="Glycosyltransferase RgtA/B/C/D-like" evidence="9">
    <location>
        <begin position="146"/>
        <end position="290"/>
    </location>
</feature>
<dbReference type="STRING" id="1797517.A3F61_00810"/>
<keyword evidence="7 8" id="KW-0472">Membrane</keyword>
<evidence type="ECO:0000256" key="7">
    <source>
        <dbReference type="ARBA" id="ARBA00023136"/>
    </source>
</evidence>
<keyword evidence="2" id="KW-1003">Cell membrane</keyword>
<sequence length="701" mass="79834">MKAWAIVFSLLFFILGLATLPHYGVNWDATSHLMRGQAYLHYYLTGNNNYTDLEGWNKFLEKDEAVREAIVQGGGSRQRLYWQKTDTIFFSPDISKDEVPRVSIYQFDKDLSYIAKNYDYGHPHISDVLSSGFNLVLFQKLGLINDIDSYRVYGVLLASILVGLVFWWTSLRFGIFSGVVAALALSTYPLFWAESHFNNEKDIPQAVYYSLLLFSVWRGVTTKSWKWILASGLFFGLALGTKFNVLFSVFIIFPWLSVYLISNYKKDFRLKNFVQKHKKLLLALGLAPFLGLSLYLGTWPYFWEDTLGKVAQVISFYKTIGTEAIPYPQFLGPLNLNTYAAQWILYTTPLVALFLALIGIIVAVARIRNEKDKLSLLILLWLVVPVVRVSLPGTSIYGGVRQIMEFIPALAILAGIGAGSFAKTFKRSIFWVIIPLLFLPTVFKLIETHPNENTYFNTLIGGLKGAKERDFPSWGVSFGAPYREAIEWVNKNAEPGAKLTLGFEILSNLPGVFIRPDIEYKSNRSGYLRQGEYVISLRFDGAGERSYFDMYLDRMLDPVHQITVDGVPILKIWKNDEQHLKAEWKNEGVVEGLKYTSEKSGLLFDIERVEKLSRLELAYDESNCPEIEYAYLEVSKDGESWERIPGVLPEETRIRVVAKQPSAGKFVEPFVGQEARYIHLVLSPTNTCLAQVKSSVLYYFK</sequence>
<gene>
    <name evidence="10" type="ORF">A3F61_00810</name>
</gene>
<name>A0A1G1VBW5_9BACT</name>
<evidence type="ECO:0000256" key="1">
    <source>
        <dbReference type="ARBA" id="ARBA00004651"/>
    </source>
</evidence>
<dbReference type="PANTHER" id="PTHR33908">
    <property type="entry name" value="MANNOSYLTRANSFERASE YKCB-RELATED"/>
    <property type="match status" value="1"/>
</dbReference>
<evidence type="ECO:0000313" key="10">
    <source>
        <dbReference type="EMBL" id="OGY12943.1"/>
    </source>
</evidence>
<dbReference type="PANTHER" id="PTHR33908:SF11">
    <property type="entry name" value="MEMBRANE PROTEIN"/>
    <property type="match status" value="1"/>
</dbReference>
<evidence type="ECO:0000256" key="5">
    <source>
        <dbReference type="ARBA" id="ARBA00022692"/>
    </source>
</evidence>
<organism evidence="10 11">
    <name type="scientific">Candidatus Blackburnbacteria bacterium RIFCSPHIGHO2_12_FULL_41_13b</name>
    <dbReference type="NCBI Taxonomy" id="1797517"/>
    <lineage>
        <taxon>Bacteria</taxon>
        <taxon>Candidatus Blackburniibacteriota</taxon>
    </lineage>
</organism>
<dbReference type="InterPro" id="IPR038731">
    <property type="entry name" value="RgtA/B/C-like"/>
</dbReference>
<feature type="transmembrane region" description="Helical" evidence="8">
    <location>
        <begin position="403"/>
        <end position="422"/>
    </location>
</feature>
<comment type="caution">
    <text evidence="10">The sequence shown here is derived from an EMBL/GenBank/DDBJ whole genome shotgun (WGS) entry which is preliminary data.</text>
</comment>
<evidence type="ECO:0000256" key="6">
    <source>
        <dbReference type="ARBA" id="ARBA00022989"/>
    </source>
</evidence>
<accession>A0A1G1VBW5</accession>
<feature type="transmembrane region" description="Helical" evidence="8">
    <location>
        <begin position="6"/>
        <end position="25"/>
    </location>
</feature>
<evidence type="ECO:0000256" key="3">
    <source>
        <dbReference type="ARBA" id="ARBA00022676"/>
    </source>
</evidence>
<evidence type="ECO:0000256" key="2">
    <source>
        <dbReference type="ARBA" id="ARBA00022475"/>
    </source>
</evidence>
<evidence type="ECO:0000256" key="8">
    <source>
        <dbReference type="SAM" id="Phobius"/>
    </source>
</evidence>
<feature type="transmembrane region" description="Helical" evidence="8">
    <location>
        <begin position="280"/>
        <end position="302"/>
    </location>
</feature>
<feature type="transmembrane region" description="Helical" evidence="8">
    <location>
        <begin position="175"/>
        <end position="193"/>
    </location>
</feature>
<proteinExistence type="predicted"/>
<comment type="subcellular location">
    <subcellularLocation>
        <location evidence="1">Cell membrane</location>
        <topology evidence="1">Multi-pass membrane protein</topology>
    </subcellularLocation>
</comment>
<keyword evidence="4" id="KW-0808">Transferase</keyword>
<keyword evidence="6 8" id="KW-1133">Transmembrane helix</keyword>
<dbReference type="AlphaFoldDB" id="A0A1G1VBW5"/>
<dbReference type="Proteomes" id="UP000178272">
    <property type="component" value="Unassembled WGS sequence"/>
</dbReference>
<feature type="transmembrane region" description="Helical" evidence="8">
    <location>
        <begin position="343"/>
        <end position="367"/>
    </location>
</feature>
<feature type="transmembrane region" description="Helical" evidence="8">
    <location>
        <begin position="374"/>
        <end position="391"/>
    </location>
</feature>
<feature type="transmembrane region" description="Helical" evidence="8">
    <location>
        <begin position="429"/>
        <end position="446"/>
    </location>
</feature>
<dbReference type="GO" id="GO:0005886">
    <property type="term" value="C:plasma membrane"/>
    <property type="evidence" value="ECO:0007669"/>
    <property type="project" value="UniProtKB-SubCell"/>
</dbReference>
<protein>
    <recommendedName>
        <fullName evidence="9">Glycosyltransferase RgtA/B/C/D-like domain-containing protein</fullName>
    </recommendedName>
</protein>
<evidence type="ECO:0000259" key="9">
    <source>
        <dbReference type="Pfam" id="PF13231"/>
    </source>
</evidence>
<dbReference type="GO" id="GO:0009103">
    <property type="term" value="P:lipopolysaccharide biosynthetic process"/>
    <property type="evidence" value="ECO:0007669"/>
    <property type="project" value="UniProtKB-ARBA"/>
</dbReference>
<keyword evidence="5 8" id="KW-0812">Transmembrane</keyword>
<evidence type="ECO:0000256" key="4">
    <source>
        <dbReference type="ARBA" id="ARBA00022679"/>
    </source>
</evidence>
<dbReference type="Pfam" id="PF13231">
    <property type="entry name" value="PMT_2"/>
    <property type="match status" value="1"/>
</dbReference>
<keyword evidence="3" id="KW-0328">Glycosyltransferase</keyword>